<keyword evidence="5 9" id="KW-0547">Nucleotide-binding</keyword>
<dbReference type="InterPro" id="IPR019591">
    <property type="entry name" value="Mrp/NBP35_ATP-bd"/>
</dbReference>
<evidence type="ECO:0000256" key="2">
    <source>
        <dbReference type="ARBA" id="ARBA00022485"/>
    </source>
</evidence>
<organism evidence="10 11">
    <name type="scientific">Trypanosoma cruzi (strain CL Brener)</name>
    <dbReference type="NCBI Taxonomy" id="353153"/>
    <lineage>
        <taxon>Eukaryota</taxon>
        <taxon>Discoba</taxon>
        <taxon>Euglenozoa</taxon>
        <taxon>Kinetoplastea</taxon>
        <taxon>Metakinetoplastina</taxon>
        <taxon>Trypanosomatida</taxon>
        <taxon>Trypanosomatidae</taxon>
        <taxon>Trypanosoma</taxon>
        <taxon>Schizotrypanum</taxon>
    </lineage>
</organism>
<dbReference type="GO" id="GO:0140663">
    <property type="term" value="F:ATP-dependent FeS chaperone activity"/>
    <property type="evidence" value="ECO:0007669"/>
    <property type="project" value="InterPro"/>
</dbReference>
<comment type="caution">
    <text evidence="10">The sequence shown here is derived from an EMBL/GenBank/DDBJ whole genome shotgun (WGS) entry which is preliminary data.</text>
</comment>
<dbReference type="GO" id="GO:0016226">
    <property type="term" value="P:iron-sulfur cluster assembly"/>
    <property type="evidence" value="ECO:0007669"/>
    <property type="project" value="UniProtKB-UniRule"/>
</dbReference>
<name>Q4DDF9_TRYCC</name>
<evidence type="ECO:0000256" key="8">
    <source>
        <dbReference type="ARBA" id="ARBA00023014"/>
    </source>
</evidence>
<reference evidence="10 11" key="1">
    <citation type="journal article" date="2005" name="Science">
        <title>The genome sequence of Trypanosoma cruzi, etiologic agent of Chagas disease.</title>
        <authorList>
            <person name="El-Sayed N.M."/>
            <person name="Myler P.J."/>
            <person name="Bartholomeu D.C."/>
            <person name="Nilsson D."/>
            <person name="Aggarwal G."/>
            <person name="Tran A.N."/>
            <person name="Ghedin E."/>
            <person name="Worthey E.A."/>
            <person name="Delcher A.L."/>
            <person name="Blandin G."/>
            <person name="Westenberger S.J."/>
            <person name="Caler E."/>
            <person name="Cerqueira G.C."/>
            <person name="Branche C."/>
            <person name="Haas B."/>
            <person name="Anupama A."/>
            <person name="Arner E."/>
            <person name="Aslund L."/>
            <person name="Attipoe P."/>
            <person name="Bontempi E."/>
            <person name="Bringaud F."/>
            <person name="Burton P."/>
            <person name="Cadag E."/>
            <person name="Campbell D.A."/>
            <person name="Carrington M."/>
            <person name="Crabtree J."/>
            <person name="Darban H."/>
            <person name="da Silveira J.F."/>
            <person name="de Jong P."/>
            <person name="Edwards K."/>
            <person name="Englund P.T."/>
            <person name="Fazelina G."/>
            <person name="Feldblyum T."/>
            <person name="Ferella M."/>
            <person name="Frasch A.C."/>
            <person name="Gull K."/>
            <person name="Horn D."/>
            <person name="Hou L."/>
            <person name="Huang Y."/>
            <person name="Kindlund E."/>
            <person name="Klingbeil M."/>
            <person name="Kluge S."/>
            <person name="Koo H."/>
            <person name="Lacerda D."/>
            <person name="Levin M.J."/>
            <person name="Lorenzi H."/>
            <person name="Louie T."/>
            <person name="Machado C.R."/>
            <person name="McCulloch R."/>
            <person name="McKenna A."/>
            <person name="Mizuno Y."/>
            <person name="Mottram J.C."/>
            <person name="Nelson S."/>
            <person name="Ochaya S."/>
            <person name="Osoegawa K."/>
            <person name="Pai G."/>
            <person name="Parsons M."/>
            <person name="Pentony M."/>
            <person name="Pettersson U."/>
            <person name="Pop M."/>
            <person name="Ramirez J.L."/>
            <person name="Rinta J."/>
            <person name="Robertson L."/>
            <person name="Salzberg S.L."/>
            <person name="Sanchez D.O."/>
            <person name="Seyler A."/>
            <person name="Sharma R."/>
            <person name="Shetty J."/>
            <person name="Simpson A.J."/>
            <person name="Sisk E."/>
            <person name="Tammi M.T."/>
            <person name="Tarleton R."/>
            <person name="Teixeira S."/>
            <person name="Van Aken S."/>
            <person name="Vogt C."/>
            <person name="Ward P.N."/>
            <person name="Wickstead B."/>
            <person name="Wortman J."/>
            <person name="White O."/>
            <person name="Fraser C.M."/>
            <person name="Stuart K.D."/>
            <person name="Andersson B."/>
        </authorList>
    </citation>
    <scope>NUCLEOTIDE SEQUENCE [LARGE SCALE GENOMIC DNA]</scope>
    <source>
        <strain evidence="10 11">CL Brener</strain>
    </source>
</reference>
<keyword evidence="3 9" id="KW-0963">Cytoplasm</keyword>
<dbReference type="KEGG" id="tcr:503579.100"/>
<dbReference type="PANTHER" id="PTHR23264">
    <property type="entry name" value="NUCLEOTIDE-BINDING PROTEIN NBP35 YEAST -RELATED"/>
    <property type="match status" value="1"/>
</dbReference>
<proteinExistence type="inferred from homology"/>
<comment type="similarity">
    <text evidence="9">Belongs to the Mrp/NBP35 ATP-binding proteins family. NUBP2/CFD1 subfamily.</text>
</comment>
<sequence>MSPLLVGCIVIYIYTIFPCRDSILIEYRVYIYEGGFVVGTLCKYDNSLPHISFTRNNKKEKNRRKIEEGGFKKMIPSLANVKHILLVLSGKGGVGKSTVACQLALALTHVHGKHVGLLDVDICGPSVPTICGVVGRDVYRDEKGWHPVSLVEDDSTPGAGNLKIMSIAFLLPSDKDAVVWRGPKKDAMIRQFVTDVQWGTLDYLIIDTPPGTSDEHLTLCEILQPFNPTGAVIVTTPQDVATDDVKKELSFCHKMGIRCLGVVENMSGFVCPHCAHCTDIFSRGGGRKLAELYEVEFLGAIPIDPMLSLAEDKGQCFLTAENGEGNETVTAVKNVIGAILKQVERASI</sequence>
<evidence type="ECO:0000313" key="11">
    <source>
        <dbReference type="Proteomes" id="UP000002296"/>
    </source>
</evidence>
<comment type="cofactor">
    <cofactor evidence="9">
        <name>[4Fe-4S] cluster</name>
        <dbReference type="ChEBI" id="CHEBI:49883"/>
    </cofactor>
    <text evidence="9">Binds 4 [4Fe-4S] clusters per heterotetramer. Contains two stable clusters in the N-termini of NUBP1 and two labile, bridging clusters between subunits of the NUBP1-NUBP2 heterotetramer.</text>
</comment>
<dbReference type="eggNOG" id="KOG3022">
    <property type="taxonomic scope" value="Eukaryota"/>
</dbReference>
<dbReference type="GeneID" id="3543566"/>
<feature type="binding site" evidence="9">
    <location>
        <position position="271"/>
    </location>
    <ligand>
        <name>[4Fe-4S] cluster</name>
        <dbReference type="ChEBI" id="CHEBI:49883"/>
        <note>ligand shared between dimeric partners</note>
    </ligand>
</feature>
<dbReference type="Gene3D" id="3.40.50.300">
    <property type="entry name" value="P-loop containing nucleotide triphosphate hydrolases"/>
    <property type="match status" value="1"/>
</dbReference>
<keyword evidence="7 9" id="KW-0408">Iron</keyword>
<dbReference type="PROSITE" id="PS01215">
    <property type="entry name" value="MRP"/>
    <property type="match status" value="1"/>
</dbReference>
<keyword evidence="4 9" id="KW-0479">Metal-binding</keyword>
<protein>
    <recommendedName>
        <fullName evidence="9">Cytosolic Fe-S cluster assembly factor NUBP2 homolog</fullName>
    </recommendedName>
</protein>
<feature type="binding site" evidence="9">
    <location>
        <position position="274"/>
    </location>
    <ligand>
        <name>[4Fe-4S] cluster</name>
        <dbReference type="ChEBI" id="CHEBI:49883"/>
        <note>ligand shared between dimeric partners</note>
    </ligand>
</feature>
<dbReference type="PANTHER" id="PTHR23264:SF19">
    <property type="entry name" value="CYTOSOLIC FE-S CLUSTER ASSEMBLY FACTOR NUBP2"/>
    <property type="match status" value="1"/>
</dbReference>
<keyword evidence="8 9" id="KW-0411">Iron-sulfur</keyword>
<comment type="subunit">
    <text evidence="9">Heterotetramer of 2 NUBP1 and 2 NUBP2 chains.</text>
</comment>
<evidence type="ECO:0000256" key="5">
    <source>
        <dbReference type="ARBA" id="ARBA00022741"/>
    </source>
</evidence>
<dbReference type="SMR" id="Q4DDF9"/>
<dbReference type="OMA" id="VSGCPMR"/>
<gene>
    <name evidence="10" type="ORF">Tc00.1047053503579.100</name>
</gene>
<dbReference type="AlphaFoldDB" id="Q4DDF9"/>
<dbReference type="InterPro" id="IPR000808">
    <property type="entry name" value="Mrp-like_CS"/>
</dbReference>
<dbReference type="GO" id="GO:0005829">
    <property type="term" value="C:cytosol"/>
    <property type="evidence" value="ECO:0007669"/>
    <property type="project" value="TreeGrafter"/>
</dbReference>
<dbReference type="Proteomes" id="UP000002296">
    <property type="component" value="Unassembled WGS sequence"/>
</dbReference>
<dbReference type="FunFam" id="3.40.50.300:FF:002604">
    <property type="entry name" value="Cytosolic Fe-S cluster assembly factor NUBP2 homolog"/>
    <property type="match status" value="1"/>
</dbReference>
<dbReference type="InterPro" id="IPR027417">
    <property type="entry name" value="P-loop_NTPase"/>
</dbReference>
<dbReference type="InParanoid" id="Q4DDF9"/>
<evidence type="ECO:0000256" key="1">
    <source>
        <dbReference type="ARBA" id="ARBA00004496"/>
    </source>
</evidence>
<dbReference type="SUPFAM" id="SSF52540">
    <property type="entry name" value="P-loop containing nucleoside triphosphate hydrolases"/>
    <property type="match status" value="1"/>
</dbReference>
<comment type="subcellular location">
    <subcellularLocation>
        <location evidence="1 9">Cytoplasm</location>
    </subcellularLocation>
</comment>
<dbReference type="STRING" id="353153.Q4DDF9"/>
<dbReference type="CDD" id="cd02037">
    <property type="entry name" value="Mrp_NBP35"/>
    <property type="match status" value="1"/>
</dbReference>
<dbReference type="RefSeq" id="XP_812416.1">
    <property type="nucleotide sequence ID" value="XM_807323.1"/>
</dbReference>
<keyword evidence="11" id="KW-1185">Reference proteome</keyword>
<feature type="binding site" evidence="9">
    <location>
        <begin position="90"/>
        <end position="97"/>
    </location>
    <ligand>
        <name>ATP</name>
        <dbReference type="ChEBI" id="CHEBI:30616"/>
    </ligand>
</feature>
<dbReference type="PaxDb" id="353153-Q4DDF9"/>
<evidence type="ECO:0000256" key="3">
    <source>
        <dbReference type="ARBA" id="ARBA00022490"/>
    </source>
</evidence>
<accession>Q4DDF9</accession>
<dbReference type="InterPro" id="IPR028600">
    <property type="entry name" value="NUBP2/Cfd1_eukaryotes"/>
</dbReference>
<dbReference type="GO" id="GO:0051539">
    <property type="term" value="F:4 iron, 4 sulfur cluster binding"/>
    <property type="evidence" value="ECO:0007669"/>
    <property type="project" value="UniProtKB-UniRule"/>
</dbReference>
<dbReference type="HAMAP" id="MF_02040">
    <property type="entry name" value="Mrp_NBP35"/>
    <property type="match status" value="1"/>
</dbReference>
<evidence type="ECO:0000256" key="6">
    <source>
        <dbReference type="ARBA" id="ARBA00022840"/>
    </source>
</evidence>
<comment type="function">
    <text evidence="9">Component of the cytosolic iron-sulfur (Fe/S) protein assembly (CIA) machinery. Required for maturation of extramitochondrial Fe-S proteins. The NUBP1-NUBP2 heterotetramer forms a Fe-S scaffold complex, mediating the de novo assembly of an Fe-S cluster and its transfer to target apoproteins.</text>
</comment>
<dbReference type="HAMAP" id="MF_03039">
    <property type="entry name" value="NUBP2"/>
    <property type="match status" value="1"/>
</dbReference>
<evidence type="ECO:0000256" key="4">
    <source>
        <dbReference type="ARBA" id="ARBA00022723"/>
    </source>
</evidence>
<dbReference type="GO" id="GO:0046872">
    <property type="term" value="F:metal ion binding"/>
    <property type="evidence" value="ECO:0007669"/>
    <property type="project" value="UniProtKB-KW"/>
</dbReference>
<keyword evidence="2 9" id="KW-0004">4Fe-4S</keyword>
<dbReference type="Pfam" id="PF10609">
    <property type="entry name" value="ParA"/>
    <property type="match status" value="1"/>
</dbReference>
<evidence type="ECO:0000256" key="7">
    <source>
        <dbReference type="ARBA" id="ARBA00023004"/>
    </source>
</evidence>
<dbReference type="EMBL" id="AAHK01000617">
    <property type="protein sequence ID" value="EAN90565.1"/>
    <property type="molecule type" value="Genomic_DNA"/>
</dbReference>
<evidence type="ECO:0000313" key="10">
    <source>
        <dbReference type="EMBL" id="EAN90565.1"/>
    </source>
</evidence>
<dbReference type="GO" id="GO:0005524">
    <property type="term" value="F:ATP binding"/>
    <property type="evidence" value="ECO:0007669"/>
    <property type="project" value="UniProtKB-KW"/>
</dbReference>
<evidence type="ECO:0000256" key="9">
    <source>
        <dbReference type="HAMAP-Rule" id="MF_03039"/>
    </source>
</evidence>
<keyword evidence="6 9" id="KW-0067">ATP-binding</keyword>
<dbReference type="InterPro" id="IPR033756">
    <property type="entry name" value="YlxH/NBP35"/>
</dbReference>